<feature type="transmembrane region" description="Helical" evidence="1">
    <location>
        <begin position="179"/>
        <end position="199"/>
    </location>
</feature>
<reference evidence="2 3" key="1">
    <citation type="submission" date="2020-08" db="EMBL/GenBank/DDBJ databases">
        <title>Genomic Encyclopedia of Type Strains, Phase IV (KMG-IV): sequencing the most valuable type-strain genomes for metagenomic binning, comparative biology and taxonomic classification.</title>
        <authorList>
            <person name="Goeker M."/>
        </authorList>
    </citation>
    <scope>NUCLEOTIDE SEQUENCE [LARGE SCALE GENOMIC DNA]</scope>
    <source>
        <strain evidence="2 3">DSM 25481</strain>
    </source>
</reference>
<dbReference type="EMBL" id="JACIDR010000003">
    <property type="protein sequence ID" value="MBB3973583.1"/>
    <property type="molecule type" value="Genomic_DNA"/>
</dbReference>
<sequence>MRPALPALLSLIAGYVDTVGFLALHGLFTTHVTGNFVTLGASLVLGTSGALAKLLALPLFCVVVTLVTLLGKLFARLRVHGLSAMLALELVLLIVSAVLSMQLAPFPDGDAPRALMMGGALVAAMAIQNAAQRIHMSALPPTTIMTGTTTQIMIDVGDLLHGGMTPEARALARGRLKRMSFAVVTFAVGCAFGAALYAWRPAMSFIAPAALAAAALALANPEARRAA</sequence>
<feature type="transmembrane region" description="Helical" evidence="1">
    <location>
        <begin position="114"/>
        <end position="131"/>
    </location>
</feature>
<dbReference type="Proteomes" id="UP000528964">
    <property type="component" value="Unassembled WGS sequence"/>
</dbReference>
<dbReference type="RefSeq" id="WP_183395441.1">
    <property type="nucleotide sequence ID" value="NZ_JACIDR010000003.1"/>
</dbReference>
<feature type="transmembrane region" description="Helical" evidence="1">
    <location>
        <begin position="7"/>
        <end position="28"/>
    </location>
</feature>
<evidence type="ECO:0000256" key="1">
    <source>
        <dbReference type="SAM" id="Phobius"/>
    </source>
</evidence>
<keyword evidence="1" id="KW-1133">Transmembrane helix</keyword>
<evidence type="ECO:0000313" key="3">
    <source>
        <dbReference type="Proteomes" id="UP000528964"/>
    </source>
</evidence>
<organism evidence="2 3">
    <name type="scientific">Hansschlegelia beijingensis</name>
    <dbReference type="NCBI Taxonomy" id="1133344"/>
    <lineage>
        <taxon>Bacteria</taxon>
        <taxon>Pseudomonadati</taxon>
        <taxon>Pseudomonadota</taxon>
        <taxon>Alphaproteobacteria</taxon>
        <taxon>Hyphomicrobiales</taxon>
        <taxon>Methylopilaceae</taxon>
        <taxon>Hansschlegelia</taxon>
    </lineage>
</organism>
<keyword evidence="1" id="KW-0812">Transmembrane</keyword>
<feature type="transmembrane region" description="Helical" evidence="1">
    <location>
        <begin position="48"/>
        <end position="70"/>
    </location>
</feature>
<name>A0A7W6CYU7_9HYPH</name>
<dbReference type="AlphaFoldDB" id="A0A7W6CYU7"/>
<gene>
    <name evidence="2" type="ORF">GGR24_002253</name>
</gene>
<protein>
    <submittedName>
        <fullName evidence="2">Uncharacterized membrane protein YoaK (UPF0700 family)</fullName>
    </submittedName>
</protein>
<evidence type="ECO:0000313" key="2">
    <source>
        <dbReference type="EMBL" id="MBB3973583.1"/>
    </source>
</evidence>
<comment type="caution">
    <text evidence="2">The sequence shown here is derived from an EMBL/GenBank/DDBJ whole genome shotgun (WGS) entry which is preliminary data.</text>
</comment>
<feature type="transmembrane region" description="Helical" evidence="1">
    <location>
        <begin position="82"/>
        <end position="102"/>
    </location>
</feature>
<feature type="transmembrane region" description="Helical" evidence="1">
    <location>
        <begin position="205"/>
        <end position="223"/>
    </location>
</feature>
<dbReference type="InterPro" id="IPR010699">
    <property type="entry name" value="DUF1275"/>
</dbReference>
<dbReference type="PANTHER" id="PTHR37314:SF5">
    <property type="entry name" value="SLR0142 PROTEIN"/>
    <property type="match status" value="1"/>
</dbReference>
<keyword evidence="1" id="KW-0472">Membrane</keyword>
<proteinExistence type="predicted"/>
<dbReference type="PANTHER" id="PTHR37314">
    <property type="entry name" value="SLR0142 PROTEIN"/>
    <property type="match status" value="1"/>
</dbReference>
<dbReference type="Pfam" id="PF06912">
    <property type="entry name" value="DUF1275"/>
    <property type="match status" value="1"/>
</dbReference>
<keyword evidence="3" id="KW-1185">Reference proteome</keyword>
<accession>A0A7W6CYU7</accession>